<gene>
    <name evidence="2" type="ORF">HYPSUDRAFT_209993</name>
</gene>
<accession>A0A0D2KEG8</accession>
<organism evidence="2 3">
    <name type="scientific">Hypholoma sublateritium (strain FD-334 SS-4)</name>
    <dbReference type="NCBI Taxonomy" id="945553"/>
    <lineage>
        <taxon>Eukaryota</taxon>
        <taxon>Fungi</taxon>
        <taxon>Dikarya</taxon>
        <taxon>Basidiomycota</taxon>
        <taxon>Agaricomycotina</taxon>
        <taxon>Agaricomycetes</taxon>
        <taxon>Agaricomycetidae</taxon>
        <taxon>Agaricales</taxon>
        <taxon>Agaricineae</taxon>
        <taxon>Strophariaceae</taxon>
        <taxon>Hypholoma</taxon>
    </lineage>
</organism>
<feature type="compositionally biased region" description="Polar residues" evidence="1">
    <location>
        <begin position="376"/>
        <end position="387"/>
    </location>
</feature>
<dbReference type="Proteomes" id="UP000054270">
    <property type="component" value="Unassembled WGS sequence"/>
</dbReference>
<dbReference type="OrthoDB" id="3056461at2759"/>
<keyword evidence="3" id="KW-1185">Reference proteome</keyword>
<protein>
    <submittedName>
        <fullName evidence="2">Uncharacterized protein</fullName>
    </submittedName>
</protein>
<dbReference type="EMBL" id="KN817839">
    <property type="protein sequence ID" value="KJA12922.1"/>
    <property type="molecule type" value="Genomic_DNA"/>
</dbReference>
<sequence length="415" mass="47509">MLKNGYPKRYRALVDPKATSDDEYDPWQKAWIIKRRPERSVKTNRWVRILDRVRRETVDQHPTRKWREHRRIVPTDPSKQEDSPFVSTPDDMPIDYFGLEFFNKLQPKTRNRVATIQVAFLEDIEESFTWCADERISDKAFQKKYGKERLSLYHMVGDEDFNDADDEWIDDTQAEDDVADMEYSDAPTSTNFLMDDFDPATRPLPPATMISQSNKLIVRRTRPGALETSAFRHPCIRHLSTVVALPSRSIIPPLSWNQIVVVKELVKQNVLSPDSTLFPHQRAFSFPDYEAPAALRSTASSTGLQLLYAPYSDEQPNIHKCVASPMGVIHPGSNAADPTLASPTTDIRNATRAKDTRNIALATDSHHESHTENQKPAKTSRPNSIVRSSARIPHPPPTRTAHRYIQTSPLRLFWT</sequence>
<feature type="region of interest" description="Disordered" evidence="1">
    <location>
        <begin position="361"/>
        <end position="401"/>
    </location>
</feature>
<evidence type="ECO:0000256" key="1">
    <source>
        <dbReference type="SAM" id="MobiDB-lite"/>
    </source>
</evidence>
<evidence type="ECO:0000313" key="3">
    <source>
        <dbReference type="Proteomes" id="UP000054270"/>
    </source>
</evidence>
<reference evidence="3" key="1">
    <citation type="submission" date="2014-04" db="EMBL/GenBank/DDBJ databases">
        <title>Evolutionary Origins and Diversification of the Mycorrhizal Mutualists.</title>
        <authorList>
            <consortium name="DOE Joint Genome Institute"/>
            <consortium name="Mycorrhizal Genomics Consortium"/>
            <person name="Kohler A."/>
            <person name="Kuo A."/>
            <person name="Nagy L.G."/>
            <person name="Floudas D."/>
            <person name="Copeland A."/>
            <person name="Barry K.W."/>
            <person name="Cichocki N."/>
            <person name="Veneault-Fourrey C."/>
            <person name="LaButti K."/>
            <person name="Lindquist E.A."/>
            <person name="Lipzen A."/>
            <person name="Lundell T."/>
            <person name="Morin E."/>
            <person name="Murat C."/>
            <person name="Riley R."/>
            <person name="Ohm R."/>
            <person name="Sun H."/>
            <person name="Tunlid A."/>
            <person name="Henrissat B."/>
            <person name="Grigoriev I.V."/>
            <person name="Hibbett D.S."/>
            <person name="Martin F."/>
        </authorList>
    </citation>
    <scope>NUCLEOTIDE SEQUENCE [LARGE SCALE GENOMIC DNA]</scope>
    <source>
        <strain evidence="3">FD-334 SS-4</strain>
    </source>
</reference>
<evidence type="ECO:0000313" key="2">
    <source>
        <dbReference type="EMBL" id="KJA12922.1"/>
    </source>
</evidence>
<proteinExistence type="predicted"/>
<dbReference type="AlphaFoldDB" id="A0A0D2KEG8"/>
<feature type="compositionally biased region" description="Basic and acidic residues" evidence="1">
    <location>
        <begin position="364"/>
        <end position="375"/>
    </location>
</feature>
<name>A0A0D2KEG8_HYPSF</name>
<dbReference type="STRING" id="945553.A0A0D2KEG8"/>